<feature type="domain" description="N-acetyltransferase" evidence="1">
    <location>
        <begin position="156"/>
        <end position="202"/>
    </location>
</feature>
<dbReference type="EMBL" id="BAAAZN010000011">
    <property type="protein sequence ID" value="GAA3561321.1"/>
    <property type="molecule type" value="Genomic_DNA"/>
</dbReference>
<comment type="caution">
    <text evidence="2">The sequence shown here is derived from an EMBL/GenBank/DDBJ whole genome shotgun (WGS) entry which is preliminary data.</text>
</comment>
<sequence length="233" mass="25428">MTDYEFPRTPEIENAYRAAYKALAALAPHAVTAEEETSFPDVLSQFQFLIDRADLATSGQLGPPVSWQAPRLDGDWDLVMSGIDLDNGVHDFDDVQLGTDACEGSNGSWRDSALARAGLVYKRACKWDFPPGEAGVWLVMLAPVSASGGEDEDGPWYFSGRLAGFVVVYDRDEDGAYESVGHIWTATAWQRRGIARRLLAEARSRFPVTSVEEPYTRAGAAFLGACRAPGFPS</sequence>
<gene>
    <name evidence="2" type="ORF">GCM10022222_51350</name>
</gene>
<evidence type="ECO:0000313" key="3">
    <source>
        <dbReference type="Proteomes" id="UP001500689"/>
    </source>
</evidence>
<dbReference type="Gene3D" id="3.40.630.30">
    <property type="match status" value="1"/>
</dbReference>
<accession>A0ABP6X8K4</accession>
<name>A0ABP6X8K4_9PSEU</name>
<proteinExistence type="predicted"/>
<keyword evidence="3" id="KW-1185">Reference proteome</keyword>
<organism evidence="2 3">
    <name type="scientific">Amycolatopsis ultiminotia</name>
    <dbReference type="NCBI Taxonomy" id="543629"/>
    <lineage>
        <taxon>Bacteria</taxon>
        <taxon>Bacillati</taxon>
        <taxon>Actinomycetota</taxon>
        <taxon>Actinomycetes</taxon>
        <taxon>Pseudonocardiales</taxon>
        <taxon>Pseudonocardiaceae</taxon>
        <taxon>Amycolatopsis</taxon>
    </lineage>
</organism>
<dbReference type="SUPFAM" id="SSF55729">
    <property type="entry name" value="Acyl-CoA N-acyltransferases (Nat)"/>
    <property type="match status" value="1"/>
</dbReference>
<dbReference type="Proteomes" id="UP001500689">
    <property type="component" value="Unassembled WGS sequence"/>
</dbReference>
<dbReference type="CDD" id="cd04301">
    <property type="entry name" value="NAT_SF"/>
    <property type="match status" value="1"/>
</dbReference>
<dbReference type="InterPro" id="IPR016181">
    <property type="entry name" value="Acyl_CoA_acyltransferase"/>
</dbReference>
<evidence type="ECO:0000259" key="1">
    <source>
        <dbReference type="Pfam" id="PF00583"/>
    </source>
</evidence>
<dbReference type="InterPro" id="IPR000182">
    <property type="entry name" value="GNAT_dom"/>
</dbReference>
<reference evidence="3" key="1">
    <citation type="journal article" date="2019" name="Int. J. Syst. Evol. Microbiol.">
        <title>The Global Catalogue of Microorganisms (GCM) 10K type strain sequencing project: providing services to taxonomists for standard genome sequencing and annotation.</title>
        <authorList>
            <consortium name="The Broad Institute Genomics Platform"/>
            <consortium name="The Broad Institute Genome Sequencing Center for Infectious Disease"/>
            <person name="Wu L."/>
            <person name="Ma J."/>
        </authorList>
    </citation>
    <scope>NUCLEOTIDE SEQUENCE [LARGE SCALE GENOMIC DNA]</scope>
    <source>
        <strain evidence="3">JCM 16898</strain>
    </source>
</reference>
<protein>
    <recommendedName>
        <fullName evidence="1">N-acetyltransferase domain-containing protein</fullName>
    </recommendedName>
</protein>
<dbReference type="RefSeq" id="WP_344864124.1">
    <property type="nucleotide sequence ID" value="NZ_BAAAZN010000011.1"/>
</dbReference>
<dbReference type="Pfam" id="PF00583">
    <property type="entry name" value="Acetyltransf_1"/>
    <property type="match status" value="1"/>
</dbReference>
<evidence type="ECO:0000313" key="2">
    <source>
        <dbReference type="EMBL" id="GAA3561321.1"/>
    </source>
</evidence>